<organism evidence="2 3">
    <name type="scientific">Coprinellus micaceus</name>
    <name type="common">Glistening ink-cap mushroom</name>
    <name type="synonym">Coprinus micaceus</name>
    <dbReference type="NCBI Taxonomy" id="71717"/>
    <lineage>
        <taxon>Eukaryota</taxon>
        <taxon>Fungi</taxon>
        <taxon>Dikarya</taxon>
        <taxon>Basidiomycota</taxon>
        <taxon>Agaricomycotina</taxon>
        <taxon>Agaricomycetes</taxon>
        <taxon>Agaricomycetidae</taxon>
        <taxon>Agaricales</taxon>
        <taxon>Agaricineae</taxon>
        <taxon>Psathyrellaceae</taxon>
        <taxon>Coprinellus</taxon>
    </lineage>
</organism>
<dbReference type="OrthoDB" id="10594823at2759"/>
<reference evidence="2 3" key="1">
    <citation type="journal article" date="2019" name="Nat. Ecol. Evol.">
        <title>Megaphylogeny resolves global patterns of mushroom evolution.</title>
        <authorList>
            <person name="Varga T."/>
            <person name="Krizsan K."/>
            <person name="Foldi C."/>
            <person name="Dima B."/>
            <person name="Sanchez-Garcia M."/>
            <person name="Sanchez-Ramirez S."/>
            <person name="Szollosi G.J."/>
            <person name="Szarkandi J.G."/>
            <person name="Papp V."/>
            <person name="Albert L."/>
            <person name="Andreopoulos W."/>
            <person name="Angelini C."/>
            <person name="Antonin V."/>
            <person name="Barry K.W."/>
            <person name="Bougher N.L."/>
            <person name="Buchanan P."/>
            <person name="Buyck B."/>
            <person name="Bense V."/>
            <person name="Catcheside P."/>
            <person name="Chovatia M."/>
            <person name="Cooper J."/>
            <person name="Damon W."/>
            <person name="Desjardin D."/>
            <person name="Finy P."/>
            <person name="Geml J."/>
            <person name="Haridas S."/>
            <person name="Hughes K."/>
            <person name="Justo A."/>
            <person name="Karasinski D."/>
            <person name="Kautmanova I."/>
            <person name="Kiss B."/>
            <person name="Kocsube S."/>
            <person name="Kotiranta H."/>
            <person name="LaButti K.M."/>
            <person name="Lechner B.E."/>
            <person name="Liimatainen K."/>
            <person name="Lipzen A."/>
            <person name="Lukacs Z."/>
            <person name="Mihaltcheva S."/>
            <person name="Morgado L.N."/>
            <person name="Niskanen T."/>
            <person name="Noordeloos M.E."/>
            <person name="Ohm R.A."/>
            <person name="Ortiz-Santana B."/>
            <person name="Ovrebo C."/>
            <person name="Racz N."/>
            <person name="Riley R."/>
            <person name="Savchenko A."/>
            <person name="Shiryaev A."/>
            <person name="Soop K."/>
            <person name="Spirin V."/>
            <person name="Szebenyi C."/>
            <person name="Tomsovsky M."/>
            <person name="Tulloss R.E."/>
            <person name="Uehling J."/>
            <person name="Grigoriev I.V."/>
            <person name="Vagvolgyi C."/>
            <person name="Papp T."/>
            <person name="Martin F.M."/>
            <person name="Miettinen O."/>
            <person name="Hibbett D.S."/>
            <person name="Nagy L.G."/>
        </authorList>
    </citation>
    <scope>NUCLEOTIDE SEQUENCE [LARGE SCALE GENOMIC DNA]</scope>
    <source>
        <strain evidence="2 3">FP101781</strain>
    </source>
</reference>
<feature type="compositionally biased region" description="Polar residues" evidence="1">
    <location>
        <begin position="1"/>
        <end position="10"/>
    </location>
</feature>
<comment type="caution">
    <text evidence="2">The sequence shown here is derived from an EMBL/GenBank/DDBJ whole genome shotgun (WGS) entry which is preliminary data.</text>
</comment>
<keyword evidence="3" id="KW-1185">Reference proteome</keyword>
<evidence type="ECO:0000313" key="2">
    <source>
        <dbReference type="EMBL" id="TEB27565.1"/>
    </source>
</evidence>
<dbReference type="Proteomes" id="UP000298030">
    <property type="component" value="Unassembled WGS sequence"/>
</dbReference>
<feature type="compositionally biased region" description="Basic and acidic residues" evidence="1">
    <location>
        <begin position="85"/>
        <end position="100"/>
    </location>
</feature>
<dbReference type="EMBL" id="QPFP01000039">
    <property type="protein sequence ID" value="TEB27565.1"/>
    <property type="molecule type" value="Genomic_DNA"/>
</dbReference>
<gene>
    <name evidence="2" type="ORF">FA13DRAFT_874902</name>
</gene>
<proteinExistence type="predicted"/>
<feature type="region of interest" description="Disordered" evidence="1">
    <location>
        <begin position="76"/>
        <end position="100"/>
    </location>
</feature>
<protein>
    <submittedName>
        <fullName evidence="2">Uncharacterized protein</fullName>
    </submittedName>
</protein>
<feature type="region of interest" description="Disordered" evidence="1">
    <location>
        <begin position="1"/>
        <end position="22"/>
    </location>
</feature>
<name>A0A4Y7T0C0_COPMI</name>
<feature type="compositionally biased region" description="Pro residues" evidence="1">
    <location>
        <begin position="13"/>
        <end position="22"/>
    </location>
</feature>
<evidence type="ECO:0000256" key="1">
    <source>
        <dbReference type="SAM" id="MobiDB-lite"/>
    </source>
</evidence>
<accession>A0A4Y7T0C0</accession>
<dbReference type="AlphaFoldDB" id="A0A4Y7T0C0"/>
<evidence type="ECO:0000313" key="3">
    <source>
        <dbReference type="Proteomes" id="UP000298030"/>
    </source>
</evidence>
<sequence length="157" mass="17007">MSHTSAHALQSTSPPPTPPPSPLAAKANLLILSPPLNLSSINLTGEFDLPWLIPSVAYCISSHDIGKTLKGTEWREGGEAGIPVSDRHRAERDPSSKGSKGKDNWVYLSYIDIKVCTRDETISSYAKNRMSMALALAGGESGTIGWYTTRQKSRWPG</sequence>